<gene>
    <name evidence="2" type="ORF">RFH988_LOCUS34475</name>
</gene>
<comment type="caution">
    <text evidence="2">The sequence shown here is derived from an EMBL/GenBank/DDBJ whole genome shotgun (WGS) entry which is preliminary data.</text>
</comment>
<dbReference type="AlphaFoldDB" id="A0A815KJK0"/>
<keyword evidence="1" id="KW-0472">Membrane</keyword>
<feature type="transmembrane region" description="Helical" evidence="1">
    <location>
        <begin position="26"/>
        <end position="50"/>
    </location>
</feature>
<dbReference type="OrthoDB" id="10059386at2759"/>
<evidence type="ECO:0000313" key="3">
    <source>
        <dbReference type="Proteomes" id="UP000663882"/>
    </source>
</evidence>
<dbReference type="Proteomes" id="UP000663882">
    <property type="component" value="Unassembled WGS sequence"/>
</dbReference>
<protein>
    <submittedName>
        <fullName evidence="2">Uncharacterized protein</fullName>
    </submittedName>
</protein>
<keyword evidence="1" id="KW-1133">Transmembrane helix</keyword>
<reference evidence="2" key="1">
    <citation type="submission" date="2021-02" db="EMBL/GenBank/DDBJ databases">
        <authorList>
            <person name="Nowell W R."/>
        </authorList>
    </citation>
    <scope>NUCLEOTIDE SEQUENCE</scope>
</reference>
<evidence type="ECO:0000256" key="1">
    <source>
        <dbReference type="SAM" id="Phobius"/>
    </source>
</evidence>
<proteinExistence type="predicted"/>
<evidence type="ECO:0000313" key="2">
    <source>
        <dbReference type="EMBL" id="CAF1393799.1"/>
    </source>
</evidence>
<dbReference type="EMBL" id="CAJNOO010004786">
    <property type="protein sequence ID" value="CAF1393799.1"/>
    <property type="molecule type" value="Genomic_DNA"/>
</dbReference>
<keyword evidence="1" id="KW-0812">Transmembrane</keyword>
<organism evidence="2 3">
    <name type="scientific">Rotaria sordida</name>
    <dbReference type="NCBI Taxonomy" id="392033"/>
    <lineage>
        <taxon>Eukaryota</taxon>
        <taxon>Metazoa</taxon>
        <taxon>Spiralia</taxon>
        <taxon>Gnathifera</taxon>
        <taxon>Rotifera</taxon>
        <taxon>Eurotatoria</taxon>
        <taxon>Bdelloidea</taxon>
        <taxon>Philodinida</taxon>
        <taxon>Philodinidae</taxon>
        <taxon>Rotaria</taxon>
    </lineage>
</organism>
<accession>A0A815KJK0</accession>
<name>A0A815KJK0_9BILA</name>
<sequence>MFCFLNIQYVVGHNEPLTCSSNGSIITQWVIMLCGLSILALLGICINTIINYYQLQNVISIIQSSTKQILKINMNNIEMKKHKEMKDLANFVPLKPYKFININPQSLPTVVDELITEAKQTKKFTCFYLDNLIEVEFIQESQSIITHIEKSGDYTCLYEKIRELFSAIFNLSNTIQAWGDIYNNFMDYDLYPFYMYKYYDKIQFVNIQEDFQIWYNRTFPHNESCSQILHFIDIDGPLCSCAHRPCKSETDEWPIWMAIAYTFDESLYKGNDNRHTCLAITKLAMIIQEKWSRQ</sequence>